<dbReference type="Proteomes" id="UP000325783">
    <property type="component" value="Segment"/>
</dbReference>
<name>A0A5P8PRB5_9CAUD</name>
<dbReference type="EMBL" id="MN584918">
    <property type="protein sequence ID" value="QFR59809.1"/>
    <property type="molecule type" value="Genomic_DNA"/>
</dbReference>
<keyword evidence="1" id="KW-1133">Transmembrane helix</keyword>
<sequence>MKTLKALGITLLIIVLCLAAPIAVAIVSTLLGGLAVIAAAVFIFAVIKAGLDSDKEP</sequence>
<reference evidence="2 3" key="1">
    <citation type="submission" date="2019-10" db="EMBL/GenBank/DDBJ databases">
        <authorList>
            <person name="Lin L.C."/>
        </authorList>
    </citation>
    <scope>NUCLEOTIDE SEQUENCE [LARGE SCALE GENOMIC DNA]</scope>
</reference>
<organism evidence="2 3">
    <name type="scientific">Vibrio phage phi50-12</name>
    <dbReference type="NCBI Taxonomy" id="2654972"/>
    <lineage>
        <taxon>Viruses</taxon>
        <taxon>Duplodnaviria</taxon>
        <taxon>Heunggongvirae</taxon>
        <taxon>Uroviricota</taxon>
        <taxon>Caudoviricetes</taxon>
        <taxon>Schitoviridae</taxon>
        <taxon>Penintadodekavirus</taxon>
        <taxon>Penintadodekavirus 5012</taxon>
    </lineage>
</organism>
<proteinExistence type="predicted"/>
<keyword evidence="3" id="KW-1185">Reference proteome</keyword>
<keyword evidence="1" id="KW-0812">Transmembrane</keyword>
<evidence type="ECO:0000256" key="1">
    <source>
        <dbReference type="SAM" id="Phobius"/>
    </source>
</evidence>
<protein>
    <submittedName>
        <fullName evidence="2">Uncharacterized protein</fullName>
    </submittedName>
</protein>
<evidence type="ECO:0000313" key="3">
    <source>
        <dbReference type="Proteomes" id="UP000325783"/>
    </source>
</evidence>
<feature type="transmembrane region" description="Helical" evidence="1">
    <location>
        <begin position="29"/>
        <end position="51"/>
    </location>
</feature>
<keyword evidence="1" id="KW-0472">Membrane</keyword>
<evidence type="ECO:0000313" key="2">
    <source>
        <dbReference type="EMBL" id="QFR59809.1"/>
    </source>
</evidence>
<accession>A0A5P8PRB5</accession>
<gene>
    <name evidence="2" type="ORF">VOWphi5012_025</name>
</gene>